<feature type="transmembrane region" description="Helical" evidence="8">
    <location>
        <begin position="198"/>
        <end position="218"/>
    </location>
</feature>
<evidence type="ECO:0000256" key="5">
    <source>
        <dbReference type="ARBA" id="ARBA00023136"/>
    </source>
</evidence>
<comment type="subcellular location">
    <subcellularLocation>
        <location evidence="1">Membrane</location>
        <topology evidence="1">Multi-pass membrane protein</topology>
    </subcellularLocation>
</comment>
<feature type="domain" description="GGDEF" evidence="9">
    <location>
        <begin position="266"/>
        <end position="397"/>
    </location>
</feature>
<feature type="transmembrane region" description="Helical" evidence="8">
    <location>
        <begin position="25"/>
        <end position="44"/>
    </location>
</feature>
<dbReference type="InterPro" id="IPR050469">
    <property type="entry name" value="Diguanylate_Cyclase"/>
</dbReference>
<dbReference type="KEGG" id="trs:Terro_3524"/>
<organism evidence="10 11">
    <name type="scientific">Terriglobus roseus (strain DSM 18391 / NRRL B-41598 / KBS 63)</name>
    <dbReference type="NCBI Taxonomy" id="926566"/>
    <lineage>
        <taxon>Bacteria</taxon>
        <taxon>Pseudomonadati</taxon>
        <taxon>Acidobacteriota</taxon>
        <taxon>Terriglobia</taxon>
        <taxon>Terriglobales</taxon>
        <taxon>Acidobacteriaceae</taxon>
        <taxon>Terriglobus</taxon>
    </lineage>
</organism>
<sequence>MITPAEEQVPATAGVTPSAPWATTITYMVALLVIASISVTSHLLTNRIVARQSTTALLVNTAGRQRMLSQRITRLAQQSADGTLAPTAAAAQILALTARMETAQHQLIDGDTAIGLKGSDAPQIHDLYFGSKVHLQQQVLDFLAHARAFAAQPSPNLSDPHLHAMVTAADTSLLDGLDAAVALYQSASEHDIRHLEHLMNTLTALMLLVLILEALLIYRPLFNRLTSAISLLLKVSTTDFMTGLLNRRAFLAAAERELAMSSRSHVPCCLLLIDLDSFKNVNDTYGHPAGDLVLQNFAAVAHKSRRDGDLVGRMGGEEFALILPATDLDGGIQVAERLRVAFAESRVTSNGRTIAATISTGMLCTTGGSLTECIAHADRLLYQAKHSGRNRVEAASTAAPARPLTSTHAGAH</sequence>
<dbReference type="EC" id="2.7.7.65" evidence="2"/>
<dbReference type="FunFam" id="3.30.70.270:FF:000001">
    <property type="entry name" value="Diguanylate cyclase domain protein"/>
    <property type="match status" value="1"/>
</dbReference>
<comment type="catalytic activity">
    <reaction evidence="6">
        <text>2 GTP = 3',3'-c-di-GMP + 2 diphosphate</text>
        <dbReference type="Rhea" id="RHEA:24898"/>
        <dbReference type="ChEBI" id="CHEBI:33019"/>
        <dbReference type="ChEBI" id="CHEBI:37565"/>
        <dbReference type="ChEBI" id="CHEBI:58805"/>
        <dbReference type="EC" id="2.7.7.65"/>
    </reaction>
</comment>
<dbReference type="HOGENOM" id="CLU_000445_11_35_0"/>
<evidence type="ECO:0000256" key="3">
    <source>
        <dbReference type="ARBA" id="ARBA00022692"/>
    </source>
</evidence>
<keyword evidence="11" id="KW-1185">Reference proteome</keyword>
<dbReference type="InterPro" id="IPR000160">
    <property type="entry name" value="GGDEF_dom"/>
</dbReference>
<feature type="region of interest" description="Disordered" evidence="7">
    <location>
        <begin position="392"/>
        <end position="412"/>
    </location>
</feature>
<dbReference type="GO" id="GO:0043709">
    <property type="term" value="P:cell adhesion involved in single-species biofilm formation"/>
    <property type="evidence" value="ECO:0007669"/>
    <property type="project" value="TreeGrafter"/>
</dbReference>
<keyword evidence="3 8" id="KW-0812">Transmembrane</keyword>
<dbReference type="GO" id="GO:0052621">
    <property type="term" value="F:diguanylate cyclase activity"/>
    <property type="evidence" value="ECO:0007669"/>
    <property type="project" value="UniProtKB-EC"/>
</dbReference>
<keyword evidence="5 8" id="KW-0472">Membrane</keyword>
<evidence type="ECO:0000313" key="10">
    <source>
        <dbReference type="EMBL" id="AFL89738.1"/>
    </source>
</evidence>
<evidence type="ECO:0000256" key="4">
    <source>
        <dbReference type="ARBA" id="ARBA00022989"/>
    </source>
</evidence>
<name>I3ZKH0_TERRK</name>
<evidence type="ECO:0000256" key="6">
    <source>
        <dbReference type="ARBA" id="ARBA00034247"/>
    </source>
</evidence>
<accession>I3ZKH0</accession>
<protein>
    <recommendedName>
        <fullName evidence="2">diguanylate cyclase</fullName>
        <ecNumber evidence="2">2.7.7.65</ecNumber>
    </recommendedName>
</protein>
<evidence type="ECO:0000256" key="1">
    <source>
        <dbReference type="ARBA" id="ARBA00004141"/>
    </source>
</evidence>
<evidence type="ECO:0000313" key="11">
    <source>
        <dbReference type="Proteomes" id="UP000006056"/>
    </source>
</evidence>
<dbReference type="PROSITE" id="PS50887">
    <property type="entry name" value="GGDEF"/>
    <property type="match status" value="1"/>
</dbReference>
<gene>
    <name evidence="10" type="ordered locus">Terro_3524</name>
</gene>
<dbReference type="NCBIfam" id="TIGR00254">
    <property type="entry name" value="GGDEF"/>
    <property type="match status" value="1"/>
</dbReference>
<dbReference type="EMBL" id="CP003379">
    <property type="protein sequence ID" value="AFL89738.1"/>
    <property type="molecule type" value="Genomic_DNA"/>
</dbReference>
<evidence type="ECO:0000259" key="9">
    <source>
        <dbReference type="PROSITE" id="PS50887"/>
    </source>
</evidence>
<proteinExistence type="predicted"/>
<dbReference type="InterPro" id="IPR043128">
    <property type="entry name" value="Rev_trsase/Diguanyl_cyclase"/>
</dbReference>
<evidence type="ECO:0000256" key="8">
    <source>
        <dbReference type="SAM" id="Phobius"/>
    </source>
</evidence>
<dbReference type="CDD" id="cd01949">
    <property type="entry name" value="GGDEF"/>
    <property type="match status" value="1"/>
</dbReference>
<dbReference type="InterPro" id="IPR029787">
    <property type="entry name" value="Nucleotide_cyclase"/>
</dbReference>
<dbReference type="AlphaFoldDB" id="I3ZKH0"/>
<dbReference type="Proteomes" id="UP000006056">
    <property type="component" value="Chromosome"/>
</dbReference>
<keyword evidence="4 8" id="KW-1133">Transmembrane helix</keyword>
<dbReference type="InterPro" id="IPR029095">
    <property type="entry name" value="NarX-like_N"/>
</dbReference>
<dbReference type="Pfam" id="PF13675">
    <property type="entry name" value="PilJ"/>
    <property type="match status" value="1"/>
</dbReference>
<dbReference type="GO" id="GO:0005886">
    <property type="term" value="C:plasma membrane"/>
    <property type="evidence" value="ECO:0007669"/>
    <property type="project" value="TreeGrafter"/>
</dbReference>
<dbReference type="PANTHER" id="PTHR45138:SF9">
    <property type="entry name" value="DIGUANYLATE CYCLASE DGCM-RELATED"/>
    <property type="match status" value="1"/>
</dbReference>
<dbReference type="Gene3D" id="3.30.70.270">
    <property type="match status" value="1"/>
</dbReference>
<dbReference type="SMART" id="SM00267">
    <property type="entry name" value="GGDEF"/>
    <property type="match status" value="1"/>
</dbReference>
<dbReference type="Pfam" id="PF00990">
    <property type="entry name" value="GGDEF"/>
    <property type="match status" value="1"/>
</dbReference>
<evidence type="ECO:0000256" key="7">
    <source>
        <dbReference type="SAM" id="MobiDB-lite"/>
    </source>
</evidence>
<dbReference type="STRING" id="926566.Terro_3524"/>
<dbReference type="PANTHER" id="PTHR45138">
    <property type="entry name" value="REGULATORY COMPONENTS OF SENSORY TRANSDUCTION SYSTEM"/>
    <property type="match status" value="1"/>
</dbReference>
<evidence type="ECO:0000256" key="2">
    <source>
        <dbReference type="ARBA" id="ARBA00012528"/>
    </source>
</evidence>
<dbReference type="eggNOG" id="COG3706">
    <property type="taxonomic scope" value="Bacteria"/>
</dbReference>
<reference evidence="10 11" key="1">
    <citation type="submission" date="2012-06" db="EMBL/GenBank/DDBJ databases">
        <title>Complete genome of Terriglobus roseus DSM 18391.</title>
        <authorList>
            <consortium name="US DOE Joint Genome Institute (JGI-PGF)"/>
            <person name="Lucas S."/>
            <person name="Copeland A."/>
            <person name="Lapidus A."/>
            <person name="Glavina del Rio T."/>
            <person name="Dalin E."/>
            <person name="Tice H."/>
            <person name="Bruce D."/>
            <person name="Goodwin L."/>
            <person name="Pitluck S."/>
            <person name="Peters L."/>
            <person name="Mikhailova N."/>
            <person name="Munk A.C.C."/>
            <person name="Kyrpides N."/>
            <person name="Mavromatis K."/>
            <person name="Ivanova N."/>
            <person name="Brettin T."/>
            <person name="Detter J.C."/>
            <person name="Han C."/>
            <person name="Larimer F."/>
            <person name="Land M."/>
            <person name="Hauser L."/>
            <person name="Markowitz V."/>
            <person name="Cheng J.-F."/>
            <person name="Hugenholtz P."/>
            <person name="Woyke T."/>
            <person name="Wu D."/>
            <person name="Brambilla E."/>
            <person name="Klenk H.-P."/>
            <person name="Eisen J.A."/>
        </authorList>
    </citation>
    <scope>NUCLEOTIDE SEQUENCE [LARGE SCALE GENOMIC DNA]</scope>
    <source>
        <strain evidence="11">DSM 18391 / NRRL B-41598 / KBS 63</strain>
    </source>
</reference>
<dbReference type="SUPFAM" id="SSF55073">
    <property type="entry name" value="Nucleotide cyclase"/>
    <property type="match status" value="1"/>
</dbReference>
<dbReference type="GO" id="GO:1902201">
    <property type="term" value="P:negative regulation of bacterial-type flagellum-dependent cell motility"/>
    <property type="evidence" value="ECO:0007669"/>
    <property type="project" value="TreeGrafter"/>
</dbReference>